<feature type="domain" description="Rod shape-determining protein MreC beta-barrel core" evidence="6">
    <location>
        <begin position="112"/>
        <end position="246"/>
    </location>
</feature>
<dbReference type="Gene3D" id="2.40.10.340">
    <property type="entry name" value="Rod shape-determining protein MreC, domain 1"/>
    <property type="match status" value="1"/>
</dbReference>
<dbReference type="GO" id="GO:0008360">
    <property type="term" value="P:regulation of cell shape"/>
    <property type="evidence" value="ECO:0007669"/>
    <property type="project" value="UniProtKB-KW"/>
</dbReference>
<dbReference type="InterPro" id="IPR055342">
    <property type="entry name" value="MreC_beta-barrel_core"/>
</dbReference>
<evidence type="ECO:0000313" key="7">
    <source>
        <dbReference type="EMBL" id="OHA47071.1"/>
    </source>
</evidence>
<comment type="similarity">
    <text evidence="1">Belongs to the MreC family.</text>
</comment>
<evidence type="ECO:0000313" key="8">
    <source>
        <dbReference type="Proteomes" id="UP000178869"/>
    </source>
</evidence>
<evidence type="ECO:0000256" key="2">
    <source>
        <dbReference type="ARBA" id="ARBA00013855"/>
    </source>
</evidence>
<sequence length="247" mass="26963">MRKKNSFTLKKSYIIICAIILLALFYILGGRGFIIDSLSAILGPMLSRISYLPTRDDILEKENVKLRQENAILSERVIAQEALLKDKNIDIKFPGPKLLTRILWFNLLPSKRVAHINRGSSQGVYSDMVALDPGGSFLGKVINVFNDSADILLLGDKSLRISVRIGDTIGALEATSDNKLMVNLVGSDSNIEVGMPVYTAGQGDALPQGIAIGRVSEVSPSGVEPFLTIKVNAFSDARAQEYIFLIP</sequence>
<feature type="transmembrane region" description="Helical" evidence="5">
    <location>
        <begin position="12"/>
        <end position="29"/>
    </location>
</feature>
<evidence type="ECO:0000256" key="4">
    <source>
        <dbReference type="ARBA" id="ARBA00032089"/>
    </source>
</evidence>
<keyword evidence="3" id="KW-0133">Cell shape</keyword>
<comment type="caution">
    <text evidence="7">The sequence shown here is derived from an EMBL/GenBank/DDBJ whole genome shotgun (WGS) entry which is preliminary data.</text>
</comment>
<dbReference type="InterPro" id="IPR042175">
    <property type="entry name" value="Cell/Rod_MreC_2"/>
</dbReference>
<dbReference type="Proteomes" id="UP000178869">
    <property type="component" value="Unassembled WGS sequence"/>
</dbReference>
<gene>
    <name evidence="7" type="ORF">A2828_03830</name>
</gene>
<accession>A0A1G2PHI4</accession>
<name>A0A1G2PHI4_9BACT</name>
<dbReference type="PANTHER" id="PTHR34138:SF1">
    <property type="entry name" value="CELL SHAPE-DETERMINING PROTEIN MREC"/>
    <property type="match status" value="1"/>
</dbReference>
<keyword evidence="5" id="KW-1133">Transmembrane helix</keyword>
<keyword evidence="5" id="KW-0472">Membrane</keyword>
<protein>
    <recommendedName>
        <fullName evidence="2">Cell shape-determining protein MreC</fullName>
    </recommendedName>
    <alternativeName>
        <fullName evidence="4">Cell shape protein MreC</fullName>
    </alternativeName>
</protein>
<dbReference type="Gene3D" id="2.40.10.350">
    <property type="entry name" value="Rod shape-determining protein MreC, domain 2"/>
    <property type="match status" value="1"/>
</dbReference>
<evidence type="ECO:0000256" key="5">
    <source>
        <dbReference type="SAM" id="Phobius"/>
    </source>
</evidence>
<keyword evidence="5" id="KW-0812">Transmembrane</keyword>
<dbReference type="EMBL" id="MHSR01000008">
    <property type="protein sequence ID" value="OHA47071.1"/>
    <property type="molecule type" value="Genomic_DNA"/>
</dbReference>
<evidence type="ECO:0000256" key="3">
    <source>
        <dbReference type="ARBA" id="ARBA00022960"/>
    </source>
</evidence>
<dbReference type="GO" id="GO:0005886">
    <property type="term" value="C:plasma membrane"/>
    <property type="evidence" value="ECO:0007669"/>
    <property type="project" value="TreeGrafter"/>
</dbReference>
<evidence type="ECO:0000259" key="6">
    <source>
        <dbReference type="Pfam" id="PF04085"/>
    </source>
</evidence>
<dbReference type="AlphaFoldDB" id="A0A1G2PHI4"/>
<organism evidence="7 8">
    <name type="scientific">Candidatus Terrybacteria bacterium RIFCSPHIGHO2_01_FULL_43_35</name>
    <dbReference type="NCBI Taxonomy" id="1802361"/>
    <lineage>
        <taxon>Bacteria</taxon>
        <taxon>Candidatus Terryibacteriota</taxon>
    </lineage>
</organism>
<reference evidence="7 8" key="1">
    <citation type="journal article" date="2016" name="Nat. Commun.">
        <title>Thousands of microbial genomes shed light on interconnected biogeochemical processes in an aquifer system.</title>
        <authorList>
            <person name="Anantharaman K."/>
            <person name="Brown C.T."/>
            <person name="Hug L.A."/>
            <person name="Sharon I."/>
            <person name="Castelle C.J."/>
            <person name="Probst A.J."/>
            <person name="Thomas B.C."/>
            <person name="Singh A."/>
            <person name="Wilkins M.J."/>
            <person name="Karaoz U."/>
            <person name="Brodie E.L."/>
            <person name="Williams K.H."/>
            <person name="Hubbard S.S."/>
            <person name="Banfield J.F."/>
        </authorList>
    </citation>
    <scope>NUCLEOTIDE SEQUENCE [LARGE SCALE GENOMIC DNA]</scope>
</reference>
<dbReference type="InterPro" id="IPR007221">
    <property type="entry name" value="MreC"/>
</dbReference>
<dbReference type="Pfam" id="PF04085">
    <property type="entry name" value="MreC"/>
    <property type="match status" value="1"/>
</dbReference>
<dbReference type="PANTHER" id="PTHR34138">
    <property type="entry name" value="CELL SHAPE-DETERMINING PROTEIN MREC"/>
    <property type="match status" value="1"/>
</dbReference>
<proteinExistence type="inferred from homology"/>
<evidence type="ECO:0000256" key="1">
    <source>
        <dbReference type="ARBA" id="ARBA00009369"/>
    </source>
</evidence>
<dbReference type="InterPro" id="IPR042177">
    <property type="entry name" value="Cell/Rod_1"/>
</dbReference>